<organism evidence="1 2">
    <name type="scientific">Paenibacillus curdlanolyticus YK9</name>
    <dbReference type="NCBI Taxonomy" id="717606"/>
    <lineage>
        <taxon>Bacteria</taxon>
        <taxon>Bacillati</taxon>
        <taxon>Bacillota</taxon>
        <taxon>Bacilli</taxon>
        <taxon>Bacillales</taxon>
        <taxon>Paenibacillaceae</taxon>
        <taxon>Paenibacillus</taxon>
    </lineage>
</organism>
<reference evidence="1 2" key="1">
    <citation type="submission" date="2010-07" db="EMBL/GenBank/DDBJ databases">
        <title>The draft genome of Paenibacillus curdlanolyticus YK9.</title>
        <authorList>
            <consortium name="US DOE Joint Genome Institute (JGI-PGF)"/>
            <person name="Lucas S."/>
            <person name="Copeland A."/>
            <person name="Lapidus A."/>
            <person name="Cheng J.-F."/>
            <person name="Bruce D."/>
            <person name="Goodwin L."/>
            <person name="Pitluck S."/>
            <person name="Land M.L."/>
            <person name="Hauser L."/>
            <person name="Chang Y.-J."/>
            <person name="Jeffries C."/>
            <person name="Anderson I.J."/>
            <person name="Johnson E."/>
            <person name="Loganathan U."/>
            <person name="Mulhopadhyay B."/>
            <person name="Kyrpides N."/>
            <person name="Woyke T.J."/>
        </authorList>
    </citation>
    <scope>NUCLEOTIDE SEQUENCE [LARGE SCALE GENOMIC DNA]</scope>
    <source>
        <strain evidence="1 2">YK9</strain>
    </source>
</reference>
<dbReference type="Pfam" id="PF14091">
    <property type="entry name" value="DUF4269"/>
    <property type="match status" value="1"/>
</dbReference>
<sequence length="152" mass="17263">MAPYSPVLCGTIPISINVEGSDLDIIMEVYDFETFKQQAANLYGGYDKFVLKEKTIRNTPVIKANFEFGGFAFELFAQPQAIEQQYAYLHMLIEHHLLTRHPHIRAEIIRLKESGIKTEPAFAQVFGLEGDPYEALLAFGKELGFPLSFLYL</sequence>
<evidence type="ECO:0000313" key="2">
    <source>
        <dbReference type="Proteomes" id="UP000005387"/>
    </source>
</evidence>
<dbReference type="InterPro" id="IPR025365">
    <property type="entry name" value="DUF4269"/>
</dbReference>
<keyword evidence="2" id="KW-1185">Reference proteome</keyword>
<dbReference type="AlphaFoldDB" id="E0I890"/>
<dbReference type="STRING" id="717606.PaecuDRAFT_1841"/>
<evidence type="ECO:0000313" key="1">
    <source>
        <dbReference type="EMBL" id="EFM11395.1"/>
    </source>
</evidence>
<accession>E0I890</accession>
<proteinExistence type="predicted"/>
<name>E0I890_9BACL</name>
<dbReference type="eggNOG" id="COG0537">
    <property type="taxonomic scope" value="Bacteria"/>
</dbReference>
<dbReference type="EMBL" id="AEDD01000004">
    <property type="protein sequence ID" value="EFM11395.1"/>
    <property type="molecule type" value="Genomic_DNA"/>
</dbReference>
<dbReference type="Proteomes" id="UP000005387">
    <property type="component" value="Unassembled WGS sequence"/>
</dbReference>
<protein>
    <recommendedName>
        <fullName evidence="3">DUF4269 domain-containing protein</fullName>
    </recommendedName>
</protein>
<evidence type="ECO:0008006" key="3">
    <source>
        <dbReference type="Google" id="ProtNLM"/>
    </source>
</evidence>
<gene>
    <name evidence="1" type="ORF">PaecuDRAFT_1841</name>
</gene>